<proteinExistence type="predicted"/>
<reference evidence="3" key="1">
    <citation type="submission" date="2023-04" db="EMBL/GenBank/DDBJ databases">
        <title>Black Yeasts Isolated from many extreme environments.</title>
        <authorList>
            <person name="Coleine C."/>
            <person name="Stajich J.E."/>
            <person name="Selbmann L."/>
        </authorList>
    </citation>
    <scope>NUCLEOTIDE SEQUENCE</scope>
    <source>
        <strain evidence="3">CCFEE 5312</strain>
    </source>
</reference>
<feature type="signal peptide" evidence="1">
    <location>
        <begin position="1"/>
        <end position="19"/>
    </location>
</feature>
<feature type="chain" id="PRO_5042540344" description="NTF2-like domain-containing protein" evidence="1">
    <location>
        <begin position="20"/>
        <end position="185"/>
    </location>
</feature>
<dbReference type="Pfam" id="PF26534">
    <property type="entry name" value="NTF2_7"/>
    <property type="match status" value="1"/>
</dbReference>
<keyword evidence="4" id="KW-1185">Reference proteome</keyword>
<keyword evidence="1" id="KW-0732">Signal</keyword>
<evidence type="ECO:0000259" key="2">
    <source>
        <dbReference type="Pfam" id="PF26534"/>
    </source>
</evidence>
<organism evidence="3 4">
    <name type="scientific">Extremus antarcticus</name>
    <dbReference type="NCBI Taxonomy" id="702011"/>
    <lineage>
        <taxon>Eukaryota</taxon>
        <taxon>Fungi</taxon>
        <taxon>Dikarya</taxon>
        <taxon>Ascomycota</taxon>
        <taxon>Pezizomycotina</taxon>
        <taxon>Dothideomycetes</taxon>
        <taxon>Dothideomycetidae</taxon>
        <taxon>Mycosphaerellales</taxon>
        <taxon>Extremaceae</taxon>
        <taxon>Extremus</taxon>
    </lineage>
</organism>
<accession>A0AAJ0G5Y3</accession>
<dbReference type="EMBL" id="JAWDJX010000037">
    <property type="protein sequence ID" value="KAK3049768.1"/>
    <property type="molecule type" value="Genomic_DNA"/>
</dbReference>
<dbReference type="AlphaFoldDB" id="A0AAJ0G5Y3"/>
<feature type="domain" description="NTF2-like" evidence="2">
    <location>
        <begin position="31"/>
        <end position="174"/>
    </location>
</feature>
<evidence type="ECO:0000313" key="3">
    <source>
        <dbReference type="EMBL" id="KAK3049768.1"/>
    </source>
</evidence>
<comment type="caution">
    <text evidence="3">The sequence shown here is derived from an EMBL/GenBank/DDBJ whole genome shotgun (WGS) entry which is preliminary data.</text>
</comment>
<dbReference type="Proteomes" id="UP001271007">
    <property type="component" value="Unassembled WGS sequence"/>
</dbReference>
<name>A0AAJ0G5Y3_9PEZI</name>
<evidence type="ECO:0000256" key="1">
    <source>
        <dbReference type="SAM" id="SignalP"/>
    </source>
</evidence>
<evidence type="ECO:0000313" key="4">
    <source>
        <dbReference type="Proteomes" id="UP001271007"/>
    </source>
</evidence>
<protein>
    <recommendedName>
        <fullName evidence="2">NTF2-like domain-containing protein</fullName>
    </recommendedName>
</protein>
<sequence length="185" mass="19665">MRFLCAIAVVSAFQSYVSALPIFGFGAGNGCLTKHTAYELVKNFIQLTNGDGFNETLANALIAEDVVDTSGSVASIINGGGVGPVPLLGPTLANRTQFISSNAAQARTPYKPLNIYWTCDVVTFRFEITFEPQPVLGITILETTPAPEGNEFPFIITQVYAELNAAAFLIDIGAKVTPPPPPPTK</sequence>
<dbReference type="InterPro" id="IPR058645">
    <property type="entry name" value="NTF2-like_dom_7"/>
</dbReference>
<gene>
    <name evidence="3" type="ORF">LTR09_008944</name>
</gene>